<dbReference type="AlphaFoldDB" id="A0A7S4IR95"/>
<protein>
    <submittedName>
        <fullName evidence="4">Uncharacterized protein</fullName>
    </submittedName>
</protein>
<evidence type="ECO:0000256" key="2">
    <source>
        <dbReference type="ARBA" id="ARBA00023043"/>
    </source>
</evidence>
<reference evidence="4" key="1">
    <citation type="submission" date="2021-01" db="EMBL/GenBank/DDBJ databases">
        <authorList>
            <person name="Corre E."/>
            <person name="Pelletier E."/>
            <person name="Niang G."/>
            <person name="Scheremetjew M."/>
            <person name="Finn R."/>
            <person name="Kale V."/>
            <person name="Holt S."/>
            <person name="Cochrane G."/>
            <person name="Meng A."/>
            <person name="Brown T."/>
            <person name="Cohen L."/>
        </authorList>
    </citation>
    <scope>NUCLEOTIDE SEQUENCE</scope>
    <source>
        <strain evidence="4">DIVA3 518/3/11/1/6</strain>
    </source>
</reference>
<sequence length="354" mass="40017">VMGNESSKTKHNPQLRKLVLDQLSKLPMREQVFIKACCRAEVAQIQNAIENNVNPNVPDLTFCSPLHFVICSQENPNPAEVVKLLLRYEIYPLSTAKNGASAVHTVVVSQENNDLAIELIQALIYDNFSSKQLIMVDMDGNTPLHLAAQLGRTAIVVELLKKAEEYDCAALCLEKTNVREETALHVTQSPTVAQILLTYSPNIVNLQDIQGRTALHFAVTKKNLELTKILLDCNALPDIKDRSNFSPLSLVQLPSHKKQLDFLLENNLLLALSRQQAQRDREENMRSFVQQQQTPDKPGVDEQVQMLTEEVEALKIQHEQAMTLLRLEYDERFRQLSEEISLQSSQPRESDKMG</sequence>
<proteinExistence type="predicted"/>
<dbReference type="Pfam" id="PF12796">
    <property type="entry name" value="Ank_2"/>
    <property type="match status" value="2"/>
</dbReference>
<dbReference type="InterPro" id="IPR002110">
    <property type="entry name" value="Ankyrin_rpt"/>
</dbReference>
<organism evidence="4">
    <name type="scientific">Vannella robusta</name>
    <dbReference type="NCBI Taxonomy" id="1487602"/>
    <lineage>
        <taxon>Eukaryota</taxon>
        <taxon>Amoebozoa</taxon>
        <taxon>Discosea</taxon>
        <taxon>Flabellinia</taxon>
        <taxon>Vannellidae</taxon>
        <taxon>Vannella</taxon>
    </lineage>
</organism>
<accession>A0A7S4IR95</accession>
<dbReference type="Gene3D" id="1.25.40.20">
    <property type="entry name" value="Ankyrin repeat-containing domain"/>
    <property type="match status" value="2"/>
</dbReference>
<dbReference type="EMBL" id="HBKP01022979">
    <property type="protein sequence ID" value="CAE2237323.1"/>
    <property type="molecule type" value="Transcribed_RNA"/>
</dbReference>
<feature type="repeat" description="ANK" evidence="3">
    <location>
        <begin position="139"/>
        <end position="160"/>
    </location>
</feature>
<dbReference type="PANTHER" id="PTHR24198:SF165">
    <property type="entry name" value="ANKYRIN REPEAT-CONTAINING PROTEIN-RELATED"/>
    <property type="match status" value="1"/>
</dbReference>
<dbReference type="PROSITE" id="PS50088">
    <property type="entry name" value="ANK_REPEAT"/>
    <property type="match status" value="2"/>
</dbReference>
<evidence type="ECO:0000256" key="1">
    <source>
        <dbReference type="ARBA" id="ARBA00022737"/>
    </source>
</evidence>
<evidence type="ECO:0000256" key="3">
    <source>
        <dbReference type="PROSITE-ProRule" id="PRU00023"/>
    </source>
</evidence>
<gene>
    <name evidence="4" type="ORF">VSP0166_LOCUS16033</name>
</gene>
<keyword evidence="1" id="KW-0677">Repeat</keyword>
<dbReference type="SMART" id="SM00248">
    <property type="entry name" value="ANK"/>
    <property type="match status" value="4"/>
</dbReference>
<dbReference type="PANTHER" id="PTHR24198">
    <property type="entry name" value="ANKYRIN REPEAT AND PROTEIN KINASE DOMAIN-CONTAINING PROTEIN"/>
    <property type="match status" value="1"/>
</dbReference>
<feature type="repeat" description="ANK" evidence="3">
    <location>
        <begin position="210"/>
        <end position="242"/>
    </location>
</feature>
<evidence type="ECO:0000313" key="4">
    <source>
        <dbReference type="EMBL" id="CAE2237323.1"/>
    </source>
</evidence>
<feature type="non-terminal residue" evidence="4">
    <location>
        <position position="1"/>
    </location>
</feature>
<name>A0A7S4IR95_9EUKA</name>
<dbReference type="InterPro" id="IPR036770">
    <property type="entry name" value="Ankyrin_rpt-contain_sf"/>
</dbReference>
<dbReference type="PROSITE" id="PS50297">
    <property type="entry name" value="ANK_REP_REGION"/>
    <property type="match status" value="2"/>
</dbReference>
<keyword evidence="2 3" id="KW-0040">ANK repeat</keyword>
<dbReference type="SUPFAM" id="SSF48403">
    <property type="entry name" value="Ankyrin repeat"/>
    <property type="match status" value="1"/>
</dbReference>